<keyword evidence="6" id="KW-1185">Reference proteome</keyword>
<feature type="active site" description="Proton acceptor" evidence="4">
    <location>
        <position position="87"/>
    </location>
</feature>
<name>A0A252BRJ1_9PROT</name>
<dbReference type="EMBL" id="JOPJ01000050">
    <property type="protein sequence ID" value="OUJ10416.1"/>
    <property type="molecule type" value="Genomic_DNA"/>
</dbReference>
<dbReference type="GO" id="GO:0047429">
    <property type="term" value="F:nucleoside triphosphate diphosphatase activity"/>
    <property type="evidence" value="ECO:0007669"/>
    <property type="project" value="UniProtKB-EC"/>
</dbReference>
<dbReference type="STRING" id="1236501.GCA_000613865_01971"/>
<evidence type="ECO:0000256" key="4">
    <source>
        <dbReference type="HAMAP-Rule" id="MF_00528"/>
    </source>
</evidence>
<dbReference type="CDD" id="cd00555">
    <property type="entry name" value="Maf"/>
    <property type="match status" value="1"/>
</dbReference>
<dbReference type="PANTHER" id="PTHR43213">
    <property type="entry name" value="BIFUNCTIONAL DTTP/UTP PYROPHOSPHATASE/METHYLTRANSFERASE PROTEIN-RELATED"/>
    <property type="match status" value="1"/>
</dbReference>
<evidence type="ECO:0000256" key="2">
    <source>
        <dbReference type="ARBA" id="ARBA00022801"/>
    </source>
</evidence>
<dbReference type="HAMAP" id="MF_00528">
    <property type="entry name" value="Maf"/>
    <property type="match status" value="1"/>
</dbReference>
<reference evidence="6" key="1">
    <citation type="submission" date="2014-06" db="EMBL/GenBank/DDBJ databases">
        <authorList>
            <person name="Winans N.J."/>
            <person name="Newell P.D."/>
            <person name="Douglas A.E."/>
        </authorList>
    </citation>
    <scope>NUCLEOTIDE SEQUENCE [LARGE SCALE GENOMIC DNA]</scope>
</reference>
<proteinExistence type="inferred from homology"/>
<dbReference type="Pfam" id="PF02545">
    <property type="entry name" value="Maf"/>
    <property type="match status" value="1"/>
</dbReference>
<comment type="similarity">
    <text evidence="4">Belongs to the Maf family.</text>
</comment>
<comment type="function">
    <text evidence="4">Nucleoside triphosphate pyrophosphatase. May have a dual role in cell division arrest and in preventing the incorporation of modified nucleotides into cellular nucleic acids.</text>
</comment>
<dbReference type="GO" id="GO:0009117">
    <property type="term" value="P:nucleotide metabolic process"/>
    <property type="evidence" value="ECO:0007669"/>
    <property type="project" value="UniProtKB-KW"/>
</dbReference>
<gene>
    <name evidence="5" type="ORF">HK26_09000</name>
</gene>
<keyword evidence="2 4" id="KW-0378">Hydrolase</keyword>
<evidence type="ECO:0000256" key="1">
    <source>
        <dbReference type="ARBA" id="ARBA00001968"/>
    </source>
</evidence>
<dbReference type="AlphaFoldDB" id="A0A252BRJ1"/>
<evidence type="ECO:0000313" key="5">
    <source>
        <dbReference type="EMBL" id="OUJ10416.1"/>
    </source>
</evidence>
<dbReference type="Gene3D" id="3.90.950.10">
    <property type="match status" value="1"/>
</dbReference>
<dbReference type="InterPro" id="IPR029001">
    <property type="entry name" value="ITPase-like_fam"/>
</dbReference>
<dbReference type="PIRSF" id="PIRSF006305">
    <property type="entry name" value="Maf"/>
    <property type="match status" value="1"/>
</dbReference>
<organism evidence="5 6">
    <name type="scientific">Acetobacter okinawensis</name>
    <dbReference type="NCBI Taxonomy" id="1076594"/>
    <lineage>
        <taxon>Bacteria</taxon>
        <taxon>Pseudomonadati</taxon>
        <taxon>Pseudomonadota</taxon>
        <taxon>Alphaproteobacteria</taxon>
        <taxon>Acetobacterales</taxon>
        <taxon>Acetobacteraceae</taxon>
        <taxon>Acetobacter</taxon>
    </lineage>
</organism>
<sequence length="210" mass="23087">MTDLVLMPTLIQNRADKLLLASGSAARRRILENAGLVFDVEASSVDETSLKQMGQQQNWSADTVALRLAETKAQSVQKPDTIVIGADQMLSCEGVWYDKPEGLEGARQQLLQLRGKTHSLHTAVVLCFNGQILWRHVSRPRLTMRMFSPEFVEHYLSLEGAACLGSVGSYRLEGPGIQLFAAMEGDAFAIQGLPLLPLIAALRELKVLQD</sequence>
<dbReference type="PANTHER" id="PTHR43213:SF5">
    <property type="entry name" value="BIFUNCTIONAL DTTP_UTP PYROPHOSPHATASE_METHYLTRANSFERASE PROTEIN-RELATED"/>
    <property type="match status" value="1"/>
</dbReference>
<comment type="caution">
    <text evidence="5">The sequence shown here is derived from an EMBL/GenBank/DDBJ whole genome shotgun (WGS) entry which is preliminary data.</text>
</comment>
<comment type="cofactor">
    <cofactor evidence="1 4">
        <name>a divalent metal cation</name>
        <dbReference type="ChEBI" id="CHEBI:60240"/>
    </cofactor>
</comment>
<accession>A0A252BRJ1</accession>
<keyword evidence="3 4" id="KW-0546">Nucleotide metabolism</keyword>
<dbReference type="eggNOG" id="COG0424">
    <property type="taxonomic scope" value="Bacteria"/>
</dbReference>
<comment type="subcellular location">
    <subcellularLocation>
        <location evidence="4">Cytoplasm</location>
    </subcellularLocation>
</comment>
<protein>
    <recommendedName>
        <fullName evidence="4">Nucleoside triphosphate pyrophosphatase</fullName>
        <ecNumber evidence="4">3.6.1.9</ecNumber>
    </recommendedName>
    <alternativeName>
        <fullName evidence="4">Nucleotide pyrophosphatase</fullName>
        <shortName evidence="4">Nucleotide PPase</shortName>
    </alternativeName>
</protein>
<comment type="caution">
    <text evidence="4">Lacks conserved residue(s) required for the propagation of feature annotation.</text>
</comment>
<dbReference type="SUPFAM" id="SSF52972">
    <property type="entry name" value="ITPase-like"/>
    <property type="match status" value="1"/>
</dbReference>
<comment type="catalytic activity">
    <reaction evidence="4">
        <text>a 2'-deoxyribonucleoside 5'-triphosphate + H2O = a 2'-deoxyribonucleoside 5'-phosphate + diphosphate + H(+)</text>
        <dbReference type="Rhea" id="RHEA:44644"/>
        <dbReference type="ChEBI" id="CHEBI:15377"/>
        <dbReference type="ChEBI" id="CHEBI:15378"/>
        <dbReference type="ChEBI" id="CHEBI:33019"/>
        <dbReference type="ChEBI" id="CHEBI:61560"/>
        <dbReference type="ChEBI" id="CHEBI:65317"/>
        <dbReference type="EC" id="3.6.1.9"/>
    </reaction>
</comment>
<dbReference type="EC" id="3.6.1.9" evidence="4"/>
<dbReference type="GO" id="GO:0005737">
    <property type="term" value="C:cytoplasm"/>
    <property type="evidence" value="ECO:0007669"/>
    <property type="project" value="UniProtKB-SubCell"/>
</dbReference>
<dbReference type="InterPro" id="IPR003697">
    <property type="entry name" value="Maf-like"/>
</dbReference>
<dbReference type="RefSeq" id="WP_180539562.1">
    <property type="nucleotide sequence ID" value="NZ_JOPJ01000050.1"/>
</dbReference>
<keyword evidence="4" id="KW-0963">Cytoplasm</keyword>
<dbReference type="Proteomes" id="UP000194931">
    <property type="component" value="Unassembled WGS sequence"/>
</dbReference>
<evidence type="ECO:0000313" key="6">
    <source>
        <dbReference type="Proteomes" id="UP000194931"/>
    </source>
</evidence>
<comment type="catalytic activity">
    <reaction evidence="4">
        <text>a ribonucleoside 5'-triphosphate + H2O = a ribonucleoside 5'-phosphate + diphosphate + H(+)</text>
        <dbReference type="Rhea" id="RHEA:23996"/>
        <dbReference type="ChEBI" id="CHEBI:15377"/>
        <dbReference type="ChEBI" id="CHEBI:15378"/>
        <dbReference type="ChEBI" id="CHEBI:33019"/>
        <dbReference type="ChEBI" id="CHEBI:58043"/>
        <dbReference type="ChEBI" id="CHEBI:61557"/>
        <dbReference type="EC" id="3.6.1.9"/>
    </reaction>
</comment>
<evidence type="ECO:0000256" key="3">
    <source>
        <dbReference type="ARBA" id="ARBA00023080"/>
    </source>
</evidence>